<dbReference type="GeneID" id="66072753"/>
<sequence>MWSASKPYAALPKDDLIKEILATDPPHPFKKMDRKQFTCTYSILALEPYKFPTQAEVNAMAEEEETRTKLSGGRKRGHNEDDSEDSDSQESEGDDLVGAQGGSHSSDSNNSGNNSVNSGSGRNNDGKLGAPREGKNKGKEKERDEGNHWDDDRIRKFKFAELEQSLHLPSTYCWYAGQDMLHVCNKKDNIEWFRYSTGGILQDGILNLIPFDIQNNDELVFTRPTGKCPLVMIPEENAFYTGFKLQGQPIGYAFNQRLKWEWFLLDIPGHDRSVLLDGPCGSNPHRLVDPLTLEIEFLDSDAQMLSDATDEPEFVDSRWFSMHTCQHFQDPTSLEIFVETHSDCKWETHDDREYIIREGLLGSIPNIVMGRRLRYIQASEYSEDQDSTSKDVLVNRSIVGQDWKFKWKGRDVTWTLVIGDRLETWSDDLSGELLWQRMWGTTNVTMNLDTGEIAFLHGHGYGHSSRFYISPGFI</sequence>
<feature type="region of interest" description="Disordered" evidence="1">
    <location>
        <begin position="56"/>
        <end position="147"/>
    </location>
</feature>
<feature type="compositionally biased region" description="Acidic residues" evidence="1">
    <location>
        <begin position="81"/>
        <end position="95"/>
    </location>
</feature>
<dbReference type="EMBL" id="CM032182">
    <property type="protein sequence ID" value="KAG7096224.1"/>
    <property type="molecule type" value="Genomic_DNA"/>
</dbReference>
<feature type="compositionally biased region" description="Low complexity" evidence="1">
    <location>
        <begin position="102"/>
        <end position="123"/>
    </location>
</feature>
<dbReference type="KEGG" id="more:E1B28_003677"/>
<reference evidence="2" key="1">
    <citation type="journal article" date="2021" name="Genome Biol. Evol.">
        <title>The assembled and annotated genome of the fairy-ring fungus Marasmius oreades.</title>
        <authorList>
            <person name="Hiltunen M."/>
            <person name="Ament-Velasquez S.L."/>
            <person name="Johannesson H."/>
        </authorList>
    </citation>
    <scope>NUCLEOTIDE SEQUENCE</scope>
    <source>
        <strain evidence="2">03SP1</strain>
    </source>
</reference>
<dbReference type="OrthoDB" id="3254880at2759"/>
<keyword evidence="3" id="KW-1185">Reference proteome</keyword>
<gene>
    <name evidence="2" type="ORF">E1B28_003677</name>
</gene>
<evidence type="ECO:0000313" key="2">
    <source>
        <dbReference type="EMBL" id="KAG7096224.1"/>
    </source>
</evidence>
<evidence type="ECO:0000256" key="1">
    <source>
        <dbReference type="SAM" id="MobiDB-lite"/>
    </source>
</evidence>
<comment type="caution">
    <text evidence="2">The sequence shown here is derived from an EMBL/GenBank/DDBJ whole genome shotgun (WGS) entry which is preliminary data.</text>
</comment>
<dbReference type="AlphaFoldDB" id="A0A9P8AB27"/>
<dbReference type="Proteomes" id="UP001049176">
    <property type="component" value="Chromosome 2"/>
</dbReference>
<name>A0A9P8AB27_9AGAR</name>
<organism evidence="2 3">
    <name type="scientific">Marasmius oreades</name>
    <name type="common">fairy-ring Marasmius</name>
    <dbReference type="NCBI Taxonomy" id="181124"/>
    <lineage>
        <taxon>Eukaryota</taxon>
        <taxon>Fungi</taxon>
        <taxon>Dikarya</taxon>
        <taxon>Basidiomycota</taxon>
        <taxon>Agaricomycotina</taxon>
        <taxon>Agaricomycetes</taxon>
        <taxon>Agaricomycetidae</taxon>
        <taxon>Agaricales</taxon>
        <taxon>Marasmiineae</taxon>
        <taxon>Marasmiaceae</taxon>
        <taxon>Marasmius</taxon>
    </lineage>
</organism>
<protein>
    <submittedName>
        <fullName evidence="2">Uncharacterized protein</fullName>
    </submittedName>
</protein>
<dbReference type="RefSeq" id="XP_043012694.1">
    <property type="nucleotide sequence ID" value="XM_043148102.1"/>
</dbReference>
<evidence type="ECO:0000313" key="3">
    <source>
        <dbReference type="Proteomes" id="UP001049176"/>
    </source>
</evidence>
<feature type="compositionally biased region" description="Basic and acidic residues" evidence="1">
    <location>
        <begin position="130"/>
        <end position="147"/>
    </location>
</feature>
<proteinExistence type="predicted"/>
<accession>A0A9P8AB27</accession>